<dbReference type="EMBL" id="BAAALN010000001">
    <property type="protein sequence ID" value="GAA1223851.1"/>
    <property type="molecule type" value="Genomic_DNA"/>
</dbReference>
<feature type="transmembrane region" description="Helical" evidence="1">
    <location>
        <begin position="12"/>
        <end position="37"/>
    </location>
</feature>
<comment type="caution">
    <text evidence="2">The sequence shown here is derived from an EMBL/GenBank/DDBJ whole genome shotgun (WGS) entry which is preliminary data.</text>
</comment>
<sequence>MTPPQVIRPWHALRVTPGLAGGGLLIAVALGTGVVAIPCWFRALTGIDCPFCGGSRAIGDLLRGDLVAAVGHNAFAIAVLMPLAAAVLFALARWEAGRARRWWPAGRTGHAALITLVVVTVAWWVFRGVPAGEWFRSTGS</sequence>
<keyword evidence="1" id="KW-1133">Transmembrane helix</keyword>
<reference evidence="3" key="1">
    <citation type="journal article" date="2019" name="Int. J. Syst. Evol. Microbiol.">
        <title>The Global Catalogue of Microorganisms (GCM) 10K type strain sequencing project: providing services to taxonomists for standard genome sequencing and annotation.</title>
        <authorList>
            <consortium name="The Broad Institute Genomics Platform"/>
            <consortium name="The Broad Institute Genome Sequencing Center for Infectious Disease"/>
            <person name="Wu L."/>
            <person name="Ma J."/>
        </authorList>
    </citation>
    <scope>NUCLEOTIDE SEQUENCE [LARGE SCALE GENOMIC DNA]</scope>
    <source>
        <strain evidence="3">JCM 13023</strain>
    </source>
</reference>
<evidence type="ECO:0000313" key="2">
    <source>
        <dbReference type="EMBL" id="GAA1223851.1"/>
    </source>
</evidence>
<evidence type="ECO:0000313" key="3">
    <source>
        <dbReference type="Proteomes" id="UP001500653"/>
    </source>
</evidence>
<gene>
    <name evidence="2" type="ORF">GCM10009676_01570</name>
</gene>
<keyword evidence="1" id="KW-0472">Membrane</keyword>
<proteinExistence type="predicted"/>
<dbReference type="Proteomes" id="UP001500653">
    <property type="component" value="Unassembled WGS sequence"/>
</dbReference>
<evidence type="ECO:0008006" key="4">
    <source>
        <dbReference type="Google" id="ProtNLM"/>
    </source>
</evidence>
<keyword evidence="3" id="KW-1185">Reference proteome</keyword>
<dbReference type="Pfam" id="PF10825">
    <property type="entry name" value="DUF2752"/>
    <property type="match status" value="1"/>
</dbReference>
<dbReference type="InterPro" id="IPR021215">
    <property type="entry name" value="DUF2752"/>
</dbReference>
<keyword evidence="1" id="KW-0812">Transmembrane</keyword>
<dbReference type="RefSeq" id="WP_253862002.1">
    <property type="nucleotide sequence ID" value="NZ_BAAALN010000001.1"/>
</dbReference>
<organism evidence="2 3">
    <name type="scientific">Prauserella halophila</name>
    <dbReference type="NCBI Taxonomy" id="185641"/>
    <lineage>
        <taxon>Bacteria</taxon>
        <taxon>Bacillati</taxon>
        <taxon>Actinomycetota</taxon>
        <taxon>Actinomycetes</taxon>
        <taxon>Pseudonocardiales</taxon>
        <taxon>Pseudonocardiaceae</taxon>
        <taxon>Prauserella</taxon>
    </lineage>
</organism>
<feature type="transmembrane region" description="Helical" evidence="1">
    <location>
        <begin position="108"/>
        <end position="126"/>
    </location>
</feature>
<feature type="transmembrane region" description="Helical" evidence="1">
    <location>
        <begin position="74"/>
        <end position="96"/>
    </location>
</feature>
<evidence type="ECO:0000256" key="1">
    <source>
        <dbReference type="SAM" id="Phobius"/>
    </source>
</evidence>
<protein>
    <recommendedName>
        <fullName evidence="4">DUF2752 domain-containing protein</fullName>
    </recommendedName>
</protein>
<name>A0ABP4GFJ9_9PSEU</name>
<accession>A0ABP4GFJ9</accession>